<feature type="non-terminal residue" evidence="1">
    <location>
        <position position="60"/>
    </location>
</feature>
<sequence length="60" mass="6886">MAIVRIGRCKWTGIERHNPQQRPDIMSQTTAPAPWESRTAVFNILQTGTRKADCNPHELR</sequence>
<dbReference type="EMBL" id="JAHLQT010037907">
    <property type="protein sequence ID" value="KAG7157167.1"/>
    <property type="molecule type" value="Genomic_DNA"/>
</dbReference>
<keyword evidence="2" id="KW-1185">Reference proteome</keyword>
<gene>
    <name evidence="1" type="ORF">Hamer_G010006</name>
</gene>
<accession>A0A8J5JFH1</accession>
<evidence type="ECO:0000313" key="2">
    <source>
        <dbReference type="Proteomes" id="UP000747542"/>
    </source>
</evidence>
<reference evidence="1" key="1">
    <citation type="journal article" date="2021" name="Sci. Adv.">
        <title>The American lobster genome reveals insights on longevity, neural, and immune adaptations.</title>
        <authorList>
            <person name="Polinski J.M."/>
            <person name="Zimin A.V."/>
            <person name="Clark K.F."/>
            <person name="Kohn A.B."/>
            <person name="Sadowski N."/>
            <person name="Timp W."/>
            <person name="Ptitsyn A."/>
            <person name="Khanna P."/>
            <person name="Romanova D.Y."/>
            <person name="Williams P."/>
            <person name="Greenwood S.J."/>
            <person name="Moroz L.L."/>
            <person name="Walt D.R."/>
            <person name="Bodnar A.G."/>
        </authorList>
    </citation>
    <scope>NUCLEOTIDE SEQUENCE</scope>
    <source>
        <strain evidence="1">GMGI-L3</strain>
    </source>
</reference>
<evidence type="ECO:0000313" key="1">
    <source>
        <dbReference type="EMBL" id="KAG7157167.1"/>
    </source>
</evidence>
<comment type="caution">
    <text evidence="1">The sequence shown here is derived from an EMBL/GenBank/DDBJ whole genome shotgun (WGS) entry which is preliminary data.</text>
</comment>
<dbReference type="AlphaFoldDB" id="A0A8J5JFH1"/>
<proteinExistence type="predicted"/>
<organism evidence="1 2">
    <name type="scientific">Homarus americanus</name>
    <name type="common">American lobster</name>
    <dbReference type="NCBI Taxonomy" id="6706"/>
    <lineage>
        <taxon>Eukaryota</taxon>
        <taxon>Metazoa</taxon>
        <taxon>Ecdysozoa</taxon>
        <taxon>Arthropoda</taxon>
        <taxon>Crustacea</taxon>
        <taxon>Multicrustacea</taxon>
        <taxon>Malacostraca</taxon>
        <taxon>Eumalacostraca</taxon>
        <taxon>Eucarida</taxon>
        <taxon>Decapoda</taxon>
        <taxon>Pleocyemata</taxon>
        <taxon>Astacidea</taxon>
        <taxon>Nephropoidea</taxon>
        <taxon>Nephropidae</taxon>
        <taxon>Homarus</taxon>
    </lineage>
</organism>
<name>A0A8J5JFH1_HOMAM</name>
<dbReference type="Proteomes" id="UP000747542">
    <property type="component" value="Unassembled WGS sequence"/>
</dbReference>
<protein>
    <submittedName>
        <fullName evidence="1">Uncharacterized protein</fullName>
    </submittedName>
</protein>